<dbReference type="EMBL" id="JAUTXU010000330">
    <property type="protein sequence ID" value="KAK3684696.1"/>
    <property type="molecule type" value="Genomic_DNA"/>
</dbReference>
<evidence type="ECO:0000313" key="1">
    <source>
        <dbReference type="EMBL" id="KAK3684696.1"/>
    </source>
</evidence>
<sequence length="332" mass="37820">MAGLASLHCAPTGCVSTTTSVTRRRSMTCILGIDELELEAFKTGKALSRSGTRVTRVKCLQLANRNTHQPCASGKFEGTVYFQYQIYPKPYFDASPTWFTWNSLTAADVHELREERGFEGQHVYFHLNHPIQFVRLVGLVVDIEVTKGGKYILLSLDDSSGACIEVKTEFRSVRANDHAEYPSNTVVDNLDVHMNLGHPTVQVDKQPIDIGSVIKVKGKIDSYRQTRQLKLERIFIVKDTNAEAKAWAETAQLKRDVLSKPWVLTKQKREEIDAQMQRDAIKKRELARKRKAWSARHVEKHRRHAEKSEERRLRKAKELDVGALKGSNVLPW</sequence>
<gene>
    <name evidence="1" type="ORF">LTR37_020026</name>
</gene>
<comment type="caution">
    <text evidence="1">The sequence shown here is derived from an EMBL/GenBank/DDBJ whole genome shotgun (WGS) entry which is preliminary data.</text>
</comment>
<protein>
    <submittedName>
        <fullName evidence="1">Uncharacterized protein</fullName>
    </submittedName>
</protein>
<keyword evidence="2" id="KW-1185">Reference proteome</keyword>
<accession>A0ACC3MCE5</accession>
<reference evidence="1" key="1">
    <citation type="submission" date="2023-07" db="EMBL/GenBank/DDBJ databases">
        <title>Black Yeasts Isolated from many extreme environments.</title>
        <authorList>
            <person name="Coleine C."/>
            <person name="Stajich J.E."/>
            <person name="Selbmann L."/>
        </authorList>
    </citation>
    <scope>NUCLEOTIDE SEQUENCE</scope>
    <source>
        <strain evidence="1">CCFEE 5714</strain>
    </source>
</reference>
<dbReference type="Proteomes" id="UP001281147">
    <property type="component" value="Unassembled WGS sequence"/>
</dbReference>
<organism evidence="1 2">
    <name type="scientific">Vermiconidia calcicola</name>
    <dbReference type="NCBI Taxonomy" id="1690605"/>
    <lineage>
        <taxon>Eukaryota</taxon>
        <taxon>Fungi</taxon>
        <taxon>Dikarya</taxon>
        <taxon>Ascomycota</taxon>
        <taxon>Pezizomycotina</taxon>
        <taxon>Dothideomycetes</taxon>
        <taxon>Dothideomycetidae</taxon>
        <taxon>Mycosphaerellales</taxon>
        <taxon>Extremaceae</taxon>
        <taxon>Vermiconidia</taxon>
    </lineage>
</organism>
<name>A0ACC3MCE5_9PEZI</name>
<proteinExistence type="predicted"/>
<evidence type="ECO:0000313" key="2">
    <source>
        <dbReference type="Proteomes" id="UP001281147"/>
    </source>
</evidence>